<dbReference type="GO" id="GO:0004312">
    <property type="term" value="F:fatty acid synthase activity"/>
    <property type="evidence" value="ECO:0007669"/>
    <property type="project" value="InterPro"/>
</dbReference>
<dbReference type="GO" id="GO:0006633">
    <property type="term" value="P:fatty acid biosynthetic process"/>
    <property type="evidence" value="ECO:0007669"/>
    <property type="project" value="InterPro"/>
</dbReference>
<dbReference type="InterPro" id="IPR003965">
    <property type="entry name" value="Fatty_acid_synthase"/>
</dbReference>
<evidence type="ECO:0000256" key="1">
    <source>
        <dbReference type="ARBA" id="ARBA00005254"/>
    </source>
</evidence>
<dbReference type="Proteomes" id="UP000533598">
    <property type="component" value="Unassembled WGS sequence"/>
</dbReference>
<dbReference type="InterPro" id="IPR029069">
    <property type="entry name" value="HotDog_dom_sf"/>
</dbReference>
<evidence type="ECO:0000313" key="4">
    <source>
        <dbReference type="Proteomes" id="UP000533598"/>
    </source>
</evidence>
<dbReference type="InterPro" id="IPR002539">
    <property type="entry name" value="MaoC-like_dom"/>
</dbReference>
<dbReference type="Gene3D" id="3.10.129.10">
    <property type="entry name" value="Hotdog Thioesterase"/>
    <property type="match status" value="1"/>
</dbReference>
<name>A0A7W7C7E9_9PSEU</name>
<reference evidence="3 4" key="1">
    <citation type="submission" date="2020-08" db="EMBL/GenBank/DDBJ databases">
        <title>Sequencing the genomes of 1000 actinobacteria strains.</title>
        <authorList>
            <person name="Klenk H.-P."/>
        </authorList>
    </citation>
    <scope>NUCLEOTIDE SEQUENCE [LARGE SCALE GENOMIC DNA]</scope>
    <source>
        <strain evidence="3 4">DSM 44230</strain>
    </source>
</reference>
<gene>
    <name evidence="3" type="ORF">HNR67_000909</name>
</gene>
<dbReference type="AlphaFoldDB" id="A0A7W7C7E9"/>
<proteinExistence type="inferred from homology"/>
<dbReference type="PRINTS" id="PR01483">
    <property type="entry name" value="FASYNTHASE"/>
</dbReference>
<dbReference type="Pfam" id="PF01575">
    <property type="entry name" value="MaoC_dehydratas"/>
    <property type="match status" value="1"/>
</dbReference>
<feature type="domain" description="MaoC-like" evidence="2">
    <location>
        <begin position="186"/>
        <end position="260"/>
    </location>
</feature>
<comment type="caution">
    <text evidence="3">The sequence shown here is derived from an EMBL/GenBank/DDBJ whole genome shotgun (WGS) entry which is preliminary data.</text>
</comment>
<keyword evidence="4" id="KW-1185">Reference proteome</keyword>
<organism evidence="3 4">
    <name type="scientific">Crossiella cryophila</name>
    <dbReference type="NCBI Taxonomy" id="43355"/>
    <lineage>
        <taxon>Bacteria</taxon>
        <taxon>Bacillati</taxon>
        <taxon>Actinomycetota</taxon>
        <taxon>Actinomycetes</taxon>
        <taxon>Pseudonocardiales</taxon>
        <taxon>Pseudonocardiaceae</taxon>
        <taxon>Crossiella</taxon>
    </lineage>
</organism>
<protein>
    <submittedName>
        <fullName evidence="3">Acyl dehydratase</fullName>
    </submittedName>
</protein>
<evidence type="ECO:0000313" key="3">
    <source>
        <dbReference type="EMBL" id="MBB4674791.1"/>
    </source>
</evidence>
<sequence length="282" mass="31148">MSTVEVQELDGAPGLGLLYPKAVLTGFTRSGKELPGTGYLRRAVEVDRTQLAQYSRVCGFGVTDTLPVTYPHILTFPMAIKLMTAPGFPFPLVGLVHIGNRIHQLRPVRAGEPLDLRVWAQNLGDHDRGRQFEVVSEAAVGEEVLWREVSTYLRREKSSGAKESRPETPELPEAAALWRVPKDIGRRYAKVSGDSNPIHLYPLSAKLFGFPRHIAHGMWSKARCLAAFEGRLPDAYTAEVSFKLPILLPGKVAFRTERIGDGWEFDLRAAGDGRPHLAGTIS</sequence>
<evidence type="ECO:0000259" key="2">
    <source>
        <dbReference type="Pfam" id="PF01575"/>
    </source>
</evidence>
<dbReference type="PANTHER" id="PTHR43841">
    <property type="entry name" value="3-HYDROXYACYL-THIOESTER DEHYDRATASE HTDX-RELATED"/>
    <property type="match status" value="1"/>
</dbReference>
<dbReference type="PANTHER" id="PTHR43841:SF1">
    <property type="entry name" value="3-HYDROXYACYL-THIOESTER DEHYDRATASE X"/>
    <property type="match status" value="1"/>
</dbReference>
<comment type="similarity">
    <text evidence="1">Belongs to the enoyl-CoA hydratase/isomerase family.</text>
</comment>
<dbReference type="SUPFAM" id="SSF54637">
    <property type="entry name" value="Thioesterase/thiol ester dehydrase-isomerase"/>
    <property type="match status" value="2"/>
</dbReference>
<dbReference type="GO" id="GO:0005835">
    <property type="term" value="C:fatty acid synthase complex"/>
    <property type="evidence" value="ECO:0007669"/>
    <property type="project" value="InterPro"/>
</dbReference>
<accession>A0A7W7C7E9</accession>
<dbReference type="EMBL" id="JACHMH010000001">
    <property type="protein sequence ID" value="MBB4674791.1"/>
    <property type="molecule type" value="Genomic_DNA"/>
</dbReference>